<proteinExistence type="predicted"/>
<dbReference type="EMBL" id="JACHJV010000001">
    <property type="protein sequence ID" value="MBB4923563.1"/>
    <property type="molecule type" value="Genomic_DNA"/>
</dbReference>
<gene>
    <name evidence="2" type="ORF">FHR34_002556</name>
</gene>
<dbReference type="Gene3D" id="2.40.10.10">
    <property type="entry name" value="Trypsin-like serine proteases"/>
    <property type="match status" value="2"/>
</dbReference>
<dbReference type="InterPro" id="IPR018114">
    <property type="entry name" value="TRYPSIN_HIS"/>
</dbReference>
<protein>
    <submittedName>
        <fullName evidence="2">V8-like Glu-specific endopeptidase</fullName>
    </submittedName>
</protein>
<dbReference type="InterPro" id="IPR009003">
    <property type="entry name" value="Peptidase_S1_PA"/>
</dbReference>
<dbReference type="PANTHER" id="PTHR15462:SF19">
    <property type="entry name" value="PEPTIDASE S1 DOMAIN-CONTAINING PROTEIN"/>
    <property type="match status" value="1"/>
</dbReference>
<dbReference type="Proteomes" id="UP000540506">
    <property type="component" value="Unassembled WGS sequence"/>
</dbReference>
<keyword evidence="3" id="KW-1185">Reference proteome</keyword>
<dbReference type="PANTHER" id="PTHR15462">
    <property type="entry name" value="SERINE PROTEASE"/>
    <property type="match status" value="1"/>
</dbReference>
<dbReference type="InterPro" id="IPR050966">
    <property type="entry name" value="Glutamyl_endopeptidase"/>
</dbReference>
<reference evidence="2 3" key="1">
    <citation type="submission" date="2020-08" db="EMBL/GenBank/DDBJ databases">
        <title>Sequencing the genomes of 1000 actinobacteria strains.</title>
        <authorList>
            <person name="Klenk H.-P."/>
        </authorList>
    </citation>
    <scope>NUCLEOTIDE SEQUENCE [LARGE SCALE GENOMIC DNA]</scope>
    <source>
        <strain evidence="2 3">DSM 41654</strain>
    </source>
</reference>
<dbReference type="GO" id="GO:0004252">
    <property type="term" value="F:serine-type endopeptidase activity"/>
    <property type="evidence" value="ECO:0007669"/>
    <property type="project" value="InterPro"/>
</dbReference>
<dbReference type="InterPro" id="IPR043504">
    <property type="entry name" value="Peptidase_S1_PA_chymotrypsin"/>
</dbReference>
<name>A0A7W7VV61_KITKI</name>
<sequence length="215" mass="22485">MTTGTAPVTPESNRVGALFSGSATAGNHFCSASVVHSSTRNLLVTAAHCVSSASGVTFVPGYRNGQTPYGVWQVTQVYETNGWTQNGDTDQDFAFLQVAPNSSGQRIEDVVGGNTLGLNESFGANVRLYGYPNTSEVPLLCADSTGQQSTYQRSIYCPSYTGGTSGGPWINTADGNVIGVIGGYQQGGNTPDISYSAYFDQTIGNLYNLAVSSST</sequence>
<dbReference type="GO" id="GO:0006508">
    <property type="term" value="P:proteolysis"/>
    <property type="evidence" value="ECO:0007669"/>
    <property type="project" value="InterPro"/>
</dbReference>
<evidence type="ECO:0000256" key="1">
    <source>
        <dbReference type="ARBA" id="ARBA00022729"/>
    </source>
</evidence>
<dbReference type="SUPFAM" id="SSF50494">
    <property type="entry name" value="Trypsin-like serine proteases"/>
    <property type="match status" value="1"/>
</dbReference>
<dbReference type="Pfam" id="PF13365">
    <property type="entry name" value="Trypsin_2"/>
    <property type="match status" value="1"/>
</dbReference>
<organism evidence="2 3">
    <name type="scientific">Kitasatospora kifunensis</name>
    <name type="common">Streptomyces kifunensis</name>
    <dbReference type="NCBI Taxonomy" id="58351"/>
    <lineage>
        <taxon>Bacteria</taxon>
        <taxon>Bacillati</taxon>
        <taxon>Actinomycetota</taxon>
        <taxon>Actinomycetes</taxon>
        <taxon>Kitasatosporales</taxon>
        <taxon>Streptomycetaceae</taxon>
        <taxon>Kitasatospora</taxon>
    </lineage>
</organism>
<evidence type="ECO:0000313" key="3">
    <source>
        <dbReference type="Proteomes" id="UP000540506"/>
    </source>
</evidence>
<keyword evidence="1" id="KW-0732">Signal</keyword>
<dbReference type="RefSeq" id="WP_184935633.1">
    <property type="nucleotide sequence ID" value="NZ_JACHJV010000001.1"/>
</dbReference>
<evidence type="ECO:0000313" key="2">
    <source>
        <dbReference type="EMBL" id="MBB4923563.1"/>
    </source>
</evidence>
<dbReference type="AlphaFoldDB" id="A0A7W7VV61"/>
<accession>A0A7W7VV61</accession>
<dbReference type="PROSITE" id="PS00134">
    <property type="entry name" value="TRYPSIN_HIS"/>
    <property type="match status" value="1"/>
</dbReference>
<comment type="caution">
    <text evidence="2">The sequence shown here is derived from an EMBL/GenBank/DDBJ whole genome shotgun (WGS) entry which is preliminary data.</text>
</comment>